<name>A0A1M5XQF5_9CLOT</name>
<dbReference type="InterPro" id="IPR017911">
    <property type="entry name" value="MacB-like_ATP-bd"/>
</dbReference>
<keyword evidence="2" id="KW-0547">Nucleotide-binding</keyword>
<dbReference type="RefSeq" id="WP_073018364.1">
    <property type="nucleotide sequence ID" value="NZ_FQXU01000005.1"/>
</dbReference>
<keyword evidence="1" id="KW-0813">Transport</keyword>
<keyword evidence="3 5" id="KW-0067">ATP-binding</keyword>
<evidence type="ECO:0000259" key="4">
    <source>
        <dbReference type="PROSITE" id="PS50893"/>
    </source>
</evidence>
<dbReference type="InterPro" id="IPR027417">
    <property type="entry name" value="P-loop_NTPase"/>
</dbReference>
<keyword evidence="5" id="KW-0449">Lipoprotein</keyword>
<dbReference type="Pfam" id="PF00005">
    <property type="entry name" value="ABC_tran"/>
    <property type="match status" value="1"/>
</dbReference>
<feature type="domain" description="ABC transporter" evidence="4">
    <location>
        <begin position="5"/>
        <end position="235"/>
    </location>
</feature>
<dbReference type="GO" id="GO:0098796">
    <property type="term" value="C:membrane protein complex"/>
    <property type="evidence" value="ECO:0007669"/>
    <property type="project" value="UniProtKB-ARBA"/>
</dbReference>
<evidence type="ECO:0000313" key="6">
    <source>
        <dbReference type="Proteomes" id="UP000184241"/>
    </source>
</evidence>
<reference evidence="5 6" key="1">
    <citation type="submission" date="2016-11" db="EMBL/GenBank/DDBJ databases">
        <authorList>
            <person name="Jaros S."/>
            <person name="Januszkiewicz K."/>
            <person name="Wedrychowicz H."/>
        </authorList>
    </citation>
    <scope>NUCLEOTIDE SEQUENCE [LARGE SCALE GENOMIC DNA]</scope>
    <source>
        <strain evidence="5 6">DSM 6191</strain>
    </source>
</reference>
<dbReference type="AlphaFoldDB" id="A0A1M5XQF5"/>
<protein>
    <submittedName>
        <fullName evidence="5">Lipoprotein-releasing system ATP-binding protein</fullName>
    </submittedName>
</protein>
<evidence type="ECO:0000313" key="5">
    <source>
        <dbReference type="EMBL" id="SHI01493.1"/>
    </source>
</evidence>
<evidence type="ECO:0000256" key="1">
    <source>
        <dbReference type="ARBA" id="ARBA00022448"/>
    </source>
</evidence>
<evidence type="ECO:0000256" key="3">
    <source>
        <dbReference type="ARBA" id="ARBA00022840"/>
    </source>
</evidence>
<accession>A0A1M5XQF5</accession>
<dbReference type="InterPro" id="IPR015854">
    <property type="entry name" value="ABC_transpr_LolD-like"/>
</dbReference>
<dbReference type="SUPFAM" id="SSF52540">
    <property type="entry name" value="P-loop containing nucleoside triphosphate hydrolases"/>
    <property type="match status" value="1"/>
</dbReference>
<dbReference type="Proteomes" id="UP000184241">
    <property type="component" value="Unassembled WGS sequence"/>
</dbReference>
<dbReference type="CDD" id="cd03255">
    <property type="entry name" value="ABC_MJ0796_LolCDE_FtsE"/>
    <property type="match status" value="1"/>
</dbReference>
<dbReference type="GO" id="GO:0005886">
    <property type="term" value="C:plasma membrane"/>
    <property type="evidence" value="ECO:0007669"/>
    <property type="project" value="TreeGrafter"/>
</dbReference>
<organism evidence="5 6">
    <name type="scientific">Clostridium intestinale DSM 6191</name>
    <dbReference type="NCBI Taxonomy" id="1121320"/>
    <lineage>
        <taxon>Bacteria</taxon>
        <taxon>Bacillati</taxon>
        <taxon>Bacillota</taxon>
        <taxon>Clostridia</taxon>
        <taxon>Eubacteriales</taxon>
        <taxon>Clostridiaceae</taxon>
        <taxon>Clostridium</taxon>
    </lineage>
</organism>
<dbReference type="GO" id="GO:0016887">
    <property type="term" value="F:ATP hydrolysis activity"/>
    <property type="evidence" value="ECO:0007669"/>
    <property type="project" value="InterPro"/>
</dbReference>
<dbReference type="GO" id="GO:0005524">
    <property type="term" value="F:ATP binding"/>
    <property type="evidence" value="ECO:0007669"/>
    <property type="project" value="UniProtKB-KW"/>
</dbReference>
<sequence>MRNIIELKNIDKVYGQVLKTQVLNNVNLSFQEGTFNSIIGASGSGKSTLLNIMGTLDKPTNGEIYIDGIRTDTMKKNQLADLRNKAIGFIFQFHYLLPEFTALENVLMPFMIGNSKPSKEIKERANELLDLVGLSKVKNNMSTNMSGGQQQRTAIARALINNPKIVLADEPTGNLDSESTESIYNLLRDINEKMKTTFIVITHDNRIAEKADRIIEIKDGKVTSDLINKNLHIVL</sequence>
<dbReference type="PANTHER" id="PTHR24220:SF86">
    <property type="entry name" value="ABC TRANSPORTER ABCH.1"/>
    <property type="match status" value="1"/>
</dbReference>
<dbReference type="FunFam" id="3.40.50.300:FF:000032">
    <property type="entry name" value="Export ABC transporter ATP-binding protein"/>
    <property type="match status" value="1"/>
</dbReference>
<dbReference type="SMART" id="SM00382">
    <property type="entry name" value="AAA"/>
    <property type="match status" value="1"/>
</dbReference>
<dbReference type="PROSITE" id="PS50893">
    <property type="entry name" value="ABC_TRANSPORTER_2"/>
    <property type="match status" value="1"/>
</dbReference>
<gene>
    <name evidence="5" type="ORF">SAMN02745941_01542</name>
</gene>
<dbReference type="GO" id="GO:0022857">
    <property type="term" value="F:transmembrane transporter activity"/>
    <property type="evidence" value="ECO:0007669"/>
    <property type="project" value="UniProtKB-ARBA"/>
</dbReference>
<dbReference type="InterPro" id="IPR003439">
    <property type="entry name" value="ABC_transporter-like_ATP-bd"/>
</dbReference>
<dbReference type="Gene3D" id="3.40.50.300">
    <property type="entry name" value="P-loop containing nucleotide triphosphate hydrolases"/>
    <property type="match status" value="1"/>
</dbReference>
<proteinExistence type="predicted"/>
<dbReference type="InterPro" id="IPR003593">
    <property type="entry name" value="AAA+_ATPase"/>
</dbReference>
<dbReference type="PANTHER" id="PTHR24220">
    <property type="entry name" value="IMPORT ATP-BINDING PROTEIN"/>
    <property type="match status" value="1"/>
</dbReference>
<evidence type="ECO:0000256" key="2">
    <source>
        <dbReference type="ARBA" id="ARBA00022741"/>
    </source>
</evidence>
<dbReference type="EMBL" id="FQXU01000005">
    <property type="protein sequence ID" value="SHI01493.1"/>
    <property type="molecule type" value="Genomic_DNA"/>
</dbReference>